<dbReference type="EMBL" id="JAUEPU010000002">
    <property type="protein sequence ID" value="KAK0505519.1"/>
    <property type="molecule type" value="Genomic_DNA"/>
</dbReference>
<accession>A0AA39QPM3</accession>
<name>A0AA39QPM3_9AGAR</name>
<evidence type="ECO:0000313" key="3">
    <source>
        <dbReference type="Proteomes" id="UP001175228"/>
    </source>
</evidence>
<keyword evidence="3" id="KW-1185">Reference proteome</keyword>
<organism evidence="2 3">
    <name type="scientific">Armillaria luteobubalina</name>
    <dbReference type="NCBI Taxonomy" id="153913"/>
    <lineage>
        <taxon>Eukaryota</taxon>
        <taxon>Fungi</taxon>
        <taxon>Dikarya</taxon>
        <taxon>Basidiomycota</taxon>
        <taxon>Agaricomycotina</taxon>
        <taxon>Agaricomycetes</taxon>
        <taxon>Agaricomycetidae</taxon>
        <taxon>Agaricales</taxon>
        <taxon>Marasmiineae</taxon>
        <taxon>Physalacriaceae</taxon>
        <taxon>Armillaria</taxon>
    </lineage>
</organism>
<dbReference type="Proteomes" id="UP001175228">
    <property type="component" value="Unassembled WGS sequence"/>
</dbReference>
<sequence>MSRKLAICSPKLFFLTPSFFSLTKCLPDSTLEQPEDRREIGSGNNKEACNKDEDNGNVTFCRRLKIATGDTGALGMGCSSKDMKADRRWVTQYVCMFEFKAKDLRPSALALQQFETYTVPSKAIEGLKSWSKEKGRKIV</sequence>
<comment type="caution">
    <text evidence="2">The sequence shown here is derived from an EMBL/GenBank/DDBJ whole genome shotgun (WGS) entry which is preliminary data.</text>
</comment>
<proteinExistence type="predicted"/>
<evidence type="ECO:0000256" key="1">
    <source>
        <dbReference type="SAM" id="MobiDB-lite"/>
    </source>
</evidence>
<evidence type="ECO:0000313" key="2">
    <source>
        <dbReference type="EMBL" id="KAK0505519.1"/>
    </source>
</evidence>
<dbReference type="AlphaFoldDB" id="A0AA39QPM3"/>
<feature type="region of interest" description="Disordered" evidence="1">
    <location>
        <begin position="33"/>
        <end position="54"/>
    </location>
</feature>
<gene>
    <name evidence="2" type="ORF">EDD18DRAFT_1098866</name>
</gene>
<protein>
    <submittedName>
        <fullName evidence="2">Uncharacterized protein</fullName>
    </submittedName>
</protein>
<reference evidence="2" key="1">
    <citation type="submission" date="2023-06" db="EMBL/GenBank/DDBJ databases">
        <authorList>
            <consortium name="Lawrence Berkeley National Laboratory"/>
            <person name="Ahrendt S."/>
            <person name="Sahu N."/>
            <person name="Indic B."/>
            <person name="Wong-Bajracharya J."/>
            <person name="Merenyi Z."/>
            <person name="Ke H.-M."/>
            <person name="Monk M."/>
            <person name="Kocsube S."/>
            <person name="Drula E."/>
            <person name="Lipzen A."/>
            <person name="Balint B."/>
            <person name="Henrissat B."/>
            <person name="Andreopoulos B."/>
            <person name="Martin F.M."/>
            <person name="Harder C.B."/>
            <person name="Rigling D."/>
            <person name="Ford K.L."/>
            <person name="Foster G.D."/>
            <person name="Pangilinan J."/>
            <person name="Papanicolaou A."/>
            <person name="Barry K."/>
            <person name="LaButti K."/>
            <person name="Viragh M."/>
            <person name="Koriabine M."/>
            <person name="Yan M."/>
            <person name="Riley R."/>
            <person name="Champramary S."/>
            <person name="Plett K.L."/>
            <person name="Tsai I.J."/>
            <person name="Slot J."/>
            <person name="Sipos G."/>
            <person name="Plett J."/>
            <person name="Nagy L.G."/>
            <person name="Grigoriev I.V."/>
        </authorList>
    </citation>
    <scope>NUCLEOTIDE SEQUENCE</scope>
    <source>
        <strain evidence="2">HWK02</strain>
    </source>
</reference>